<proteinExistence type="predicted"/>
<keyword evidence="2" id="KW-1185">Reference proteome</keyword>
<accession>A0ABW6E0M7</accession>
<sequence length="158" mass="18135">MWDQHTVPQVGTVPRAEEVLSQRFVTRENLNASVPTKLDVPYRIEVLRVVSGINHIPPADLVAVAVDWFLRGGKPSPDEMLPPWNTYVGPGTPDNVPKAEDILQERFFDRDPLKWQVPEALQLTRRLNLYRVMNRLTKVPVGDIVTVAVDRWLRVMQY</sequence>
<evidence type="ECO:0000313" key="2">
    <source>
        <dbReference type="Proteomes" id="UP001598300"/>
    </source>
</evidence>
<reference evidence="1 2" key="1">
    <citation type="submission" date="2024-09" db="EMBL/GenBank/DDBJ databases">
        <title>The Natural Products Discovery Center: Release of the First 8490 Sequenced Strains for Exploring Actinobacteria Biosynthetic Diversity.</title>
        <authorList>
            <person name="Kalkreuter E."/>
            <person name="Kautsar S.A."/>
            <person name="Yang D."/>
            <person name="Bader C.D."/>
            <person name="Teijaro C.N."/>
            <person name="Fluegel L."/>
            <person name="Davis C.M."/>
            <person name="Simpson J.R."/>
            <person name="Lauterbach L."/>
            <person name="Steele A.D."/>
            <person name="Gui C."/>
            <person name="Meng S."/>
            <person name="Li G."/>
            <person name="Viehrig K."/>
            <person name="Ye F."/>
            <person name="Su P."/>
            <person name="Kiefer A.F."/>
            <person name="Nichols A."/>
            <person name="Cepeda A.J."/>
            <person name="Yan W."/>
            <person name="Fan B."/>
            <person name="Jiang Y."/>
            <person name="Adhikari A."/>
            <person name="Zheng C.-J."/>
            <person name="Schuster L."/>
            <person name="Cowan T.M."/>
            <person name="Smanski M.J."/>
            <person name="Chevrette M.G."/>
            <person name="De Carvalho L.P.S."/>
            <person name="Shen B."/>
        </authorList>
    </citation>
    <scope>NUCLEOTIDE SEQUENCE [LARGE SCALE GENOMIC DNA]</scope>
    <source>
        <strain evidence="1 2">NPDC058584</strain>
    </source>
</reference>
<name>A0ABW6E0M7_9ACTN</name>
<dbReference type="Proteomes" id="UP001598300">
    <property type="component" value="Unassembled WGS sequence"/>
</dbReference>
<organism evidence="1 2">
    <name type="scientific">Streptomyces bacillaris</name>
    <dbReference type="NCBI Taxonomy" id="68179"/>
    <lineage>
        <taxon>Bacteria</taxon>
        <taxon>Bacillati</taxon>
        <taxon>Actinomycetota</taxon>
        <taxon>Actinomycetes</taxon>
        <taxon>Kitasatosporales</taxon>
        <taxon>Streptomycetaceae</taxon>
        <taxon>Streptomyces</taxon>
    </lineage>
</organism>
<evidence type="ECO:0000313" key="1">
    <source>
        <dbReference type="EMBL" id="MFD3959621.1"/>
    </source>
</evidence>
<protein>
    <submittedName>
        <fullName evidence="1">Uncharacterized protein</fullName>
    </submittedName>
</protein>
<comment type="caution">
    <text evidence="1">The sequence shown here is derived from an EMBL/GenBank/DDBJ whole genome shotgun (WGS) entry which is preliminary data.</text>
</comment>
<dbReference type="EMBL" id="JBHXPM010000029">
    <property type="protein sequence ID" value="MFD3959621.1"/>
    <property type="molecule type" value="Genomic_DNA"/>
</dbReference>
<gene>
    <name evidence="1" type="ORF">ACFWR3_26545</name>
</gene>
<dbReference type="RefSeq" id="WP_167372529.1">
    <property type="nucleotide sequence ID" value="NZ_JBHXPH010000032.1"/>
</dbReference>